<keyword evidence="4" id="KW-1185">Reference proteome</keyword>
<dbReference type="InterPro" id="IPR037914">
    <property type="entry name" value="SpoVT-AbrB_sf"/>
</dbReference>
<dbReference type="STRING" id="89784.SAMN04489725_1367"/>
<evidence type="ECO:0000313" key="3">
    <source>
        <dbReference type="EMBL" id="SDX03803.1"/>
    </source>
</evidence>
<accession>A0A1H2YF20</accession>
<proteinExistence type="predicted"/>
<sequence>METVRIKRKAQVTIPKSILESLQLHENDLLEARVENGAIVLIPAVAVPRDQAWYWTEEWQREEREVDREIKQGGTEPLNVEEAIKVLDDLIKDEE</sequence>
<dbReference type="AlphaFoldDB" id="A0A1H2YF20"/>
<gene>
    <name evidence="3" type="ORF">SAMN04489725_1367</name>
</gene>
<dbReference type="PROSITE" id="PS51740">
    <property type="entry name" value="SPOVT_ABRB"/>
    <property type="match status" value="1"/>
</dbReference>
<evidence type="ECO:0000259" key="2">
    <source>
        <dbReference type="PROSITE" id="PS51740"/>
    </source>
</evidence>
<dbReference type="Proteomes" id="UP000182589">
    <property type="component" value="Unassembled WGS sequence"/>
</dbReference>
<dbReference type="Gene3D" id="2.10.260.10">
    <property type="match status" value="1"/>
</dbReference>
<evidence type="ECO:0000256" key="1">
    <source>
        <dbReference type="PROSITE-ProRule" id="PRU01076"/>
    </source>
</evidence>
<dbReference type="EMBL" id="FNOJ01000036">
    <property type="protein sequence ID" value="SDX03803.1"/>
    <property type="molecule type" value="Genomic_DNA"/>
</dbReference>
<dbReference type="NCBIfam" id="TIGR01439">
    <property type="entry name" value="lp_hng_hel_AbrB"/>
    <property type="match status" value="1"/>
</dbReference>
<dbReference type="SMART" id="SM00966">
    <property type="entry name" value="SpoVT_AbrB"/>
    <property type="match status" value="1"/>
</dbReference>
<dbReference type="Pfam" id="PF04014">
    <property type="entry name" value="MazE_antitoxin"/>
    <property type="match status" value="1"/>
</dbReference>
<evidence type="ECO:0000313" key="4">
    <source>
        <dbReference type="Proteomes" id="UP000182589"/>
    </source>
</evidence>
<dbReference type="GO" id="GO:0003677">
    <property type="term" value="F:DNA binding"/>
    <property type="evidence" value="ECO:0007669"/>
    <property type="project" value="UniProtKB-UniRule"/>
</dbReference>
<feature type="domain" description="SpoVT-AbrB" evidence="2">
    <location>
        <begin position="1"/>
        <end position="46"/>
    </location>
</feature>
<dbReference type="RefSeq" id="WP_074693954.1">
    <property type="nucleotide sequence ID" value="NZ_FNOJ01000036.1"/>
</dbReference>
<reference evidence="4" key="1">
    <citation type="submission" date="2016-10" db="EMBL/GenBank/DDBJ databases">
        <authorList>
            <person name="Varghese N."/>
        </authorList>
    </citation>
    <scope>NUCLEOTIDE SEQUENCE [LARGE SCALE GENOMIC DNA]</scope>
    <source>
        <strain evidence="4">DSM 12489</strain>
    </source>
</reference>
<dbReference type="SUPFAM" id="SSF89447">
    <property type="entry name" value="AbrB/MazE/MraZ-like"/>
    <property type="match status" value="1"/>
</dbReference>
<keyword evidence="1" id="KW-0238">DNA-binding</keyword>
<dbReference type="InterPro" id="IPR007159">
    <property type="entry name" value="SpoVT-AbrB_dom"/>
</dbReference>
<organism evidence="3 4">
    <name type="scientific">Alicyclobacillus hesperidum</name>
    <dbReference type="NCBI Taxonomy" id="89784"/>
    <lineage>
        <taxon>Bacteria</taxon>
        <taxon>Bacillati</taxon>
        <taxon>Bacillota</taxon>
        <taxon>Bacilli</taxon>
        <taxon>Bacillales</taxon>
        <taxon>Alicyclobacillaceae</taxon>
        <taxon>Alicyclobacillus</taxon>
    </lineage>
</organism>
<protein>
    <submittedName>
        <fullName evidence="3">Looped-hinge helix DNA binding domain-containing protein, AbrB family</fullName>
    </submittedName>
</protein>
<name>A0A1H2YF20_9BACL</name>